<evidence type="ECO:0000313" key="10">
    <source>
        <dbReference type="EMBL" id="KAE9047367.1"/>
    </source>
</evidence>
<dbReference type="InterPro" id="IPR045249">
    <property type="entry name" value="HARBI1-like"/>
</dbReference>
<dbReference type="AlphaFoldDB" id="A0A6A3P484"/>
<organism evidence="10 13">
    <name type="scientific">Phytophthora rubi</name>
    <dbReference type="NCBI Taxonomy" id="129364"/>
    <lineage>
        <taxon>Eukaryota</taxon>
        <taxon>Sar</taxon>
        <taxon>Stramenopiles</taxon>
        <taxon>Oomycota</taxon>
        <taxon>Peronosporomycetes</taxon>
        <taxon>Peronosporales</taxon>
        <taxon>Peronosporaceae</taxon>
        <taxon>Phytophthora</taxon>
    </lineage>
</organism>
<gene>
    <name evidence="11" type="ORF">PR001_g909</name>
    <name evidence="10" type="ORF">PR002_g1083</name>
</gene>
<keyword evidence="4" id="KW-0540">Nuclease</keyword>
<keyword evidence="5" id="KW-0479">Metal-binding</keyword>
<feature type="domain" description="DDE Tnp4" evidence="9">
    <location>
        <begin position="213"/>
        <end position="353"/>
    </location>
</feature>
<comment type="caution">
    <text evidence="10">The sequence shown here is derived from an EMBL/GenBank/DDBJ whole genome shotgun (WGS) entry which is preliminary data.</text>
</comment>
<feature type="compositionally biased region" description="Acidic residues" evidence="8">
    <location>
        <begin position="372"/>
        <end position="384"/>
    </location>
</feature>
<accession>A0A6A3P484</accession>
<evidence type="ECO:0000256" key="4">
    <source>
        <dbReference type="ARBA" id="ARBA00022722"/>
    </source>
</evidence>
<evidence type="ECO:0000313" key="11">
    <source>
        <dbReference type="EMBL" id="KAE9052023.1"/>
    </source>
</evidence>
<dbReference type="Proteomes" id="UP000429607">
    <property type="component" value="Unassembled WGS sequence"/>
</dbReference>
<evidence type="ECO:0000256" key="8">
    <source>
        <dbReference type="SAM" id="MobiDB-lite"/>
    </source>
</evidence>
<protein>
    <recommendedName>
        <fullName evidence="9">DDE Tnp4 domain-containing protein</fullName>
    </recommendedName>
</protein>
<keyword evidence="6" id="KW-0378">Hydrolase</keyword>
<evidence type="ECO:0000256" key="1">
    <source>
        <dbReference type="ARBA" id="ARBA00001968"/>
    </source>
</evidence>
<dbReference type="Proteomes" id="UP000435112">
    <property type="component" value="Unassembled WGS sequence"/>
</dbReference>
<feature type="compositionally biased region" description="Low complexity" evidence="8">
    <location>
        <begin position="362"/>
        <end position="371"/>
    </location>
</feature>
<comment type="subcellular location">
    <subcellularLocation>
        <location evidence="2">Nucleus</location>
    </subcellularLocation>
</comment>
<evidence type="ECO:0000256" key="5">
    <source>
        <dbReference type="ARBA" id="ARBA00022723"/>
    </source>
</evidence>
<evidence type="ECO:0000256" key="2">
    <source>
        <dbReference type="ARBA" id="ARBA00004123"/>
    </source>
</evidence>
<evidence type="ECO:0000259" key="9">
    <source>
        <dbReference type="Pfam" id="PF13359"/>
    </source>
</evidence>
<evidence type="ECO:0000313" key="13">
    <source>
        <dbReference type="Proteomes" id="UP000435112"/>
    </source>
</evidence>
<comment type="cofactor">
    <cofactor evidence="1">
        <name>a divalent metal cation</name>
        <dbReference type="ChEBI" id="CHEBI:60240"/>
    </cofactor>
</comment>
<evidence type="ECO:0000256" key="7">
    <source>
        <dbReference type="ARBA" id="ARBA00023242"/>
    </source>
</evidence>
<sequence length="421" mass="48015">MLFPVLIEGVSELPKISDRQQVITQVIDLLALAVLEDELDEDADGSSPFDDWTECFPVESTVDELHEILLQLLSRRYMAARINKRRSHEFARQYFLNLHDDDFRQLTRTTRESFEFISNKIKDHRVFQNNSDHPQAPIWLQLAVALDRLGTNGNGSSMGRTTKIWGVGTGTLDLFTARVVIALSDMFDEYIKWPSSDERSQTARRMRREGFPGKHRSSLNGQVVCDDRRCIIALYSGWPGSCADSTVNREMALSKDGYKRQFFSEGQYLLADSAYPADKTYNTLDPAYKKYQAGTDNEAFNTCVAHVRVVNEHTIGVLKSRWSSLRELRVQIKIKEDIERVLRWINACVVLHNLPIEIADDWSSSGEGSSSSDEDDLEWDDDDTFPFRGRLKAHAVTRGREEGGIEASRNEGFFTTHTESQ</sequence>
<dbReference type="Pfam" id="PF13359">
    <property type="entry name" value="DDE_Tnp_4"/>
    <property type="match status" value="1"/>
</dbReference>
<evidence type="ECO:0000313" key="12">
    <source>
        <dbReference type="Proteomes" id="UP000429607"/>
    </source>
</evidence>
<feature type="region of interest" description="Disordered" evidence="8">
    <location>
        <begin position="362"/>
        <end position="385"/>
    </location>
</feature>
<reference evidence="12 13" key="1">
    <citation type="submission" date="2018-09" db="EMBL/GenBank/DDBJ databases">
        <title>Genomic investigation of the strawberry pathogen Phytophthora fragariae indicates pathogenicity is determined by transcriptional variation in three key races.</title>
        <authorList>
            <person name="Adams T.M."/>
            <person name="Armitage A.D."/>
            <person name="Sobczyk M.K."/>
            <person name="Bates H.J."/>
            <person name="Dunwell J.M."/>
            <person name="Nellist C.F."/>
            <person name="Harrison R.J."/>
        </authorList>
    </citation>
    <scope>NUCLEOTIDE SEQUENCE [LARGE SCALE GENOMIC DNA]</scope>
    <source>
        <strain evidence="11 12">SCRP249</strain>
        <strain evidence="10 13">SCRP324</strain>
    </source>
</reference>
<dbReference type="GO" id="GO:0046872">
    <property type="term" value="F:metal ion binding"/>
    <property type="evidence" value="ECO:0007669"/>
    <property type="project" value="UniProtKB-KW"/>
</dbReference>
<dbReference type="EMBL" id="QXFV01000025">
    <property type="protein sequence ID" value="KAE9052023.1"/>
    <property type="molecule type" value="Genomic_DNA"/>
</dbReference>
<comment type="similarity">
    <text evidence="3">Belongs to the HARBI1 family.</text>
</comment>
<feature type="region of interest" description="Disordered" evidence="8">
    <location>
        <begin position="398"/>
        <end position="421"/>
    </location>
</feature>
<dbReference type="InterPro" id="IPR027806">
    <property type="entry name" value="HARBI1_dom"/>
</dbReference>
<dbReference type="GO" id="GO:0016787">
    <property type="term" value="F:hydrolase activity"/>
    <property type="evidence" value="ECO:0007669"/>
    <property type="project" value="UniProtKB-KW"/>
</dbReference>
<dbReference type="PANTHER" id="PTHR22930:SF85">
    <property type="entry name" value="GH03217P-RELATED"/>
    <property type="match status" value="1"/>
</dbReference>
<evidence type="ECO:0000256" key="6">
    <source>
        <dbReference type="ARBA" id="ARBA00022801"/>
    </source>
</evidence>
<keyword evidence="7" id="KW-0539">Nucleus</keyword>
<proteinExistence type="inferred from homology"/>
<evidence type="ECO:0000256" key="3">
    <source>
        <dbReference type="ARBA" id="ARBA00006958"/>
    </source>
</evidence>
<name>A0A6A3P484_9STRA</name>
<dbReference type="PANTHER" id="PTHR22930">
    <property type="match status" value="1"/>
</dbReference>
<dbReference type="OrthoDB" id="128852at2759"/>
<dbReference type="GO" id="GO:0005634">
    <property type="term" value="C:nucleus"/>
    <property type="evidence" value="ECO:0007669"/>
    <property type="project" value="UniProtKB-SubCell"/>
</dbReference>
<dbReference type="EMBL" id="QXFU01000029">
    <property type="protein sequence ID" value="KAE9047367.1"/>
    <property type="molecule type" value="Genomic_DNA"/>
</dbReference>
<dbReference type="GO" id="GO:0004518">
    <property type="term" value="F:nuclease activity"/>
    <property type="evidence" value="ECO:0007669"/>
    <property type="project" value="UniProtKB-KW"/>
</dbReference>